<dbReference type="RefSeq" id="WP_308984585.1">
    <property type="nucleotide sequence ID" value="NZ_JARXIC010000008.1"/>
</dbReference>
<proteinExistence type="inferred from homology"/>
<feature type="transmembrane region" description="Helical" evidence="2">
    <location>
        <begin position="41"/>
        <end position="62"/>
    </location>
</feature>
<dbReference type="InterPro" id="IPR036259">
    <property type="entry name" value="MFS_trans_sf"/>
</dbReference>
<sequence>MKRRTNTTALADRIPTKEKFAYGIRAFAQQLGNNGMNMFAFPAYGIILGLDPALIGVVFALMRIYDGITDPLVGWLSDNTRSRWGRRRPWIFVGAILGGIMFMLLWQARPDWSDTAKTIYFIGFSMLFYTGFTMMTVPTDALGWELTADYSERTRLMTWFSVTVKITLLILPWMFALTQMEVWEDEAQGLRMVGILFGFGFIVFGMMPALFCKERHKAIASSEGRQSFKETLKLTFTNKTYLLVCMVALSCIFAGQVYMLFGTHLGVYYLFDGSKAMGGSFFGWIGSLGSIIGLITVLTISRYFAEADKKKVATFGISIALIGWFMAILLVTPVMPWLTLIPVSLNAVGVGTFWLLLGSILADVADADEHKNGYRREGALAAIISFLSKAAGTIGALLGGFALSATGFDAELPAQPELTLTTMKWVYVGFPIFGYAVALFFLRKYPLTKEKMMKIRVDLEARRGSAADSAASVDESAS</sequence>
<organism evidence="3 4">
    <name type="scientific">Thalassobacterium sedimentorum</name>
    <dbReference type="NCBI Taxonomy" id="3041258"/>
    <lineage>
        <taxon>Bacteria</taxon>
        <taxon>Pseudomonadati</taxon>
        <taxon>Verrucomicrobiota</taxon>
        <taxon>Opitutia</taxon>
        <taxon>Puniceicoccales</taxon>
        <taxon>Coraliomargaritaceae</taxon>
        <taxon>Thalassobacterium</taxon>
    </lineage>
</organism>
<name>A0ABU1AH19_9BACT</name>
<feature type="transmembrane region" description="Helical" evidence="2">
    <location>
        <begin position="90"/>
        <end position="108"/>
    </location>
</feature>
<evidence type="ECO:0000313" key="3">
    <source>
        <dbReference type="EMBL" id="MDQ8194102.1"/>
    </source>
</evidence>
<reference evidence="3 4" key="1">
    <citation type="submission" date="2023-04" db="EMBL/GenBank/DDBJ databases">
        <title>A novel bacteria isolated from coastal sediment.</title>
        <authorList>
            <person name="Liu X.-J."/>
            <person name="Du Z.-J."/>
        </authorList>
    </citation>
    <scope>NUCLEOTIDE SEQUENCE [LARGE SCALE GENOMIC DNA]</scope>
    <source>
        <strain evidence="3 4">SDUM461004</strain>
    </source>
</reference>
<feature type="transmembrane region" description="Helical" evidence="2">
    <location>
        <begin position="281"/>
        <end position="300"/>
    </location>
</feature>
<dbReference type="InterPro" id="IPR039672">
    <property type="entry name" value="MFS_2"/>
</dbReference>
<comment type="caution">
    <text evidence="3">The sequence shown here is derived from an EMBL/GenBank/DDBJ whole genome shotgun (WGS) entry which is preliminary data.</text>
</comment>
<keyword evidence="4" id="KW-1185">Reference proteome</keyword>
<feature type="transmembrane region" description="Helical" evidence="2">
    <location>
        <begin position="241"/>
        <end position="261"/>
    </location>
</feature>
<protein>
    <submittedName>
        <fullName evidence="3">MFS transporter</fullName>
    </submittedName>
</protein>
<dbReference type="EMBL" id="JARXIC010000008">
    <property type="protein sequence ID" value="MDQ8194102.1"/>
    <property type="molecule type" value="Genomic_DNA"/>
</dbReference>
<comment type="similarity">
    <text evidence="1">Belongs to the sodium:galactoside symporter (TC 2.A.2) family.</text>
</comment>
<feature type="transmembrane region" description="Helical" evidence="2">
    <location>
        <begin position="425"/>
        <end position="442"/>
    </location>
</feature>
<dbReference type="Gene3D" id="1.20.1250.20">
    <property type="entry name" value="MFS general substrate transporter like domains"/>
    <property type="match status" value="1"/>
</dbReference>
<feature type="transmembrane region" description="Helical" evidence="2">
    <location>
        <begin position="120"/>
        <end position="144"/>
    </location>
</feature>
<evidence type="ECO:0000256" key="1">
    <source>
        <dbReference type="ARBA" id="ARBA00009617"/>
    </source>
</evidence>
<feature type="transmembrane region" description="Helical" evidence="2">
    <location>
        <begin position="378"/>
        <end position="405"/>
    </location>
</feature>
<gene>
    <name evidence="3" type="ORF">QEH59_06685</name>
</gene>
<keyword evidence="2" id="KW-0472">Membrane</keyword>
<keyword evidence="2" id="KW-1133">Transmembrane helix</keyword>
<feature type="transmembrane region" description="Helical" evidence="2">
    <location>
        <begin position="156"/>
        <end position="177"/>
    </location>
</feature>
<dbReference type="Proteomes" id="UP001243717">
    <property type="component" value="Unassembled WGS sequence"/>
</dbReference>
<feature type="transmembrane region" description="Helical" evidence="2">
    <location>
        <begin position="337"/>
        <end position="357"/>
    </location>
</feature>
<evidence type="ECO:0000256" key="2">
    <source>
        <dbReference type="SAM" id="Phobius"/>
    </source>
</evidence>
<dbReference type="PANTHER" id="PTHR11328:SF24">
    <property type="entry name" value="MAJOR FACILITATOR SUPERFAMILY (MFS) PROFILE DOMAIN-CONTAINING PROTEIN"/>
    <property type="match status" value="1"/>
</dbReference>
<evidence type="ECO:0000313" key="4">
    <source>
        <dbReference type="Proteomes" id="UP001243717"/>
    </source>
</evidence>
<keyword evidence="2" id="KW-0812">Transmembrane</keyword>
<dbReference type="SUPFAM" id="SSF103473">
    <property type="entry name" value="MFS general substrate transporter"/>
    <property type="match status" value="1"/>
</dbReference>
<accession>A0ABU1AH19</accession>
<feature type="transmembrane region" description="Helical" evidence="2">
    <location>
        <begin position="189"/>
        <end position="211"/>
    </location>
</feature>
<feature type="transmembrane region" description="Helical" evidence="2">
    <location>
        <begin position="312"/>
        <end position="331"/>
    </location>
</feature>
<dbReference type="PANTHER" id="PTHR11328">
    <property type="entry name" value="MAJOR FACILITATOR SUPERFAMILY DOMAIN-CONTAINING PROTEIN"/>
    <property type="match status" value="1"/>
</dbReference>
<dbReference type="Pfam" id="PF13347">
    <property type="entry name" value="MFS_2"/>
    <property type="match status" value="1"/>
</dbReference>